<name>A0A6G9GSI5_9ACTN</name>
<dbReference type="PANTHER" id="PTHR11022:SF41">
    <property type="entry name" value="PEPTIDOGLYCAN-RECOGNITION PROTEIN LC-RELATED"/>
    <property type="match status" value="1"/>
</dbReference>
<dbReference type="InterPro" id="IPR006619">
    <property type="entry name" value="PGRP_domain_met/bac"/>
</dbReference>
<sequence>MWPRKIRQGLALLPLALVVTCDAPESRTPEPRHHDVRVGPAAPRPAIIGRSVWHADEKAVREKPTYTGAVEAVFLHHTNHSNSYDCRTDVPGMLRSMQEHHIHDMGWNDLGYNFVVDRCGNIYEGRAGGVDRPVRGAHAKGFNGRSLGIAALGHFGSGQEVPPAMLESIAAVAAWKLPRGVNPEGHVRMVSNNDGSRFPKGKPAELNVISGHRDEYETQCPGEALYAQIPHLREMVARLRKR</sequence>
<proteinExistence type="inferred from homology"/>
<dbReference type="PANTHER" id="PTHR11022">
    <property type="entry name" value="PEPTIDOGLYCAN RECOGNITION PROTEIN"/>
    <property type="match status" value="1"/>
</dbReference>
<protein>
    <submittedName>
        <fullName evidence="3">Peptidoglycan recognition protein</fullName>
    </submittedName>
</protein>
<dbReference type="InterPro" id="IPR036505">
    <property type="entry name" value="Amidase/PGRP_sf"/>
</dbReference>
<dbReference type="SUPFAM" id="SSF55846">
    <property type="entry name" value="N-acetylmuramoyl-L-alanine amidase-like"/>
    <property type="match status" value="1"/>
</dbReference>
<dbReference type="GO" id="GO:0008270">
    <property type="term" value="F:zinc ion binding"/>
    <property type="evidence" value="ECO:0007669"/>
    <property type="project" value="InterPro"/>
</dbReference>
<dbReference type="Proteomes" id="UP000501179">
    <property type="component" value="Chromosome"/>
</dbReference>
<gene>
    <name evidence="3" type="ORF">HA039_00475</name>
</gene>
<dbReference type="InterPro" id="IPR002502">
    <property type="entry name" value="Amidase_domain"/>
</dbReference>
<dbReference type="EMBL" id="CP050177">
    <property type="protein sequence ID" value="QIQ00971.1"/>
    <property type="molecule type" value="Genomic_DNA"/>
</dbReference>
<feature type="domain" description="Peptidoglycan recognition protein family" evidence="2">
    <location>
        <begin position="45"/>
        <end position="194"/>
    </location>
</feature>
<evidence type="ECO:0000313" key="3">
    <source>
        <dbReference type="EMBL" id="QIQ00971.1"/>
    </source>
</evidence>
<dbReference type="Pfam" id="PF01510">
    <property type="entry name" value="Amidase_2"/>
    <property type="match status" value="1"/>
</dbReference>
<dbReference type="GO" id="GO:0009253">
    <property type="term" value="P:peptidoglycan catabolic process"/>
    <property type="evidence" value="ECO:0007669"/>
    <property type="project" value="InterPro"/>
</dbReference>
<dbReference type="InterPro" id="IPR015510">
    <property type="entry name" value="PGRP"/>
</dbReference>
<dbReference type="CDD" id="cd06583">
    <property type="entry name" value="PGRP"/>
    <property type="match status" value="1"/>
</dbReference>
<dbReference type="Gene3D" id="3.40.80.10">
    <property type="entry name" value="Peptidoglycan recognition protein-like"/>
    <property type="match status" value="1"/>
</dbReference>
<dbReference type="AlphaFoldDB" id="A0A6G9GSI5"/>
<dbReference type="SMART" id="SM00701">
    <property type="entry name" value="PGRP"/>
    <property type="match status" value="1"/>
</dbReference>
<evidence type="ECO:0000313" key="4">
    <source>
        <dbReference type="Proteomes" id="UP000501179"/>
    </source>
</evidence>
<organism evidence="3 4">
    <name type="scientific">Streptomyces liangshanensis</name>
    <dbReference type="NCBI Taxonomy" id="2717324"/>
    <lineage>
        <taxon>Bacteria</taxon>
        <taxon>Bacillati</taxon>
        <taxon>Actinomycetota</taxon>
        <taxon>Actinomycetes</taxon>
        <taxon>Kitasatosporales</taxon>
        <taxon>Streptomycetaceae</taxon>
        <taxon>Streptomyces</taxon>
    </lineage>
</organism>
<dbReference type="GO" id="GO:0008745">
    <property type="term" value="F:N-acetylmuramoyl-L-alanine amidase activity"/>
    <property type="evidence" value="ECO:0007669"/>
    <property type="project" value="InterPro"/>
</dbReference>
<reference evidence="3 4" key="1">
    <citation type="submission" date="2020-03" db="EMBL/GenBank/DDBJ databases">
        <title>A novel species.</title>
        <authorList>
            <person name="Gao J."/>
        </authorList>
    </citation>
    <scope>NUCLEOTIDE SEQUENCE [LARGE SCALE GENOMIC DNA]</scope>
    <source>
        <strain evidence="3 4">QMT-12</strain>
    </source>
</reference>
<comment type="similarity">
    <text evidence="1">Belongs to the N-acetylmuramoyl-L-alanine amidase 2 family.</text>
</comment>
<dbReference type="KEGG" id="slia:HA039_00475"/>
<dbReference type="RefSeq" id="WP_167022108.1">
    <property type="nucleotide sequence ID" value="NZ_CP050177.1"/>
</dbReference>
<evidence type="ECO:0000256" key="1">
    <source>
        <dbReference type="ARBA" id="ARBA00007553"/>
    </source>
</evidence>
<keyword evidence="4" id="KW-1185">Reference proteome</keyword>
<evidence type="ECO:0000259" key="2">
    <source>
        <dbReference type="SMART" id="SM00701"/>
    </source>
</evidence>
<accession>A0A6G9GSI5</accession>